<dbReference type="InterPro" id="IPR029499">
    <property type="entry name" value="PduO-typ"/>
</dbReference>
<evidence type="ECO:0000256" key="5">
    <source>
        <dbReference type="ARBA" id="ARBA00020963"/>
    </source>
</evidence>
<comment type="subcellular location">
    <subcellularLocation>
        <location evidence="1">Cytoplasm</location>
    </subcellularLocation>
</comment>
<evidence type="ECO:0000256" key="8">
    <source>
        <dbReference type="ARBA" id="ARBA00022679"/>
    </source>
</evidence>
<keyword evidence="6" id="KW-0963">Cytoplasm</keyword>
<evidence type="ECO:0000256" key="7">
    <source>
        <dbReference type="ARBA" id="ARBA00022573"/>
    </source>
</evidence>
<dbReference type="FunFam" id="1.20.1200.10:FF:000003">
    <property type="entry name" value="ATP:cob(I)alamin adenosyltransferase"/>
    <property type="match status" value="1"/>
</dbReference>
<dbReference type="RefSeq" id="WP_114747236.1">
    <property type="nucleotide sequence ID" value="NZ_QQAY01000023.1"/>
</dbReference>
<protein>
    <recommendedName>
        <fullName evidence="5 16">Corrinoid adenosyltransferase</fullName>
        <ecNumber evidence="4 16">2.5.1.17</ecNumber>
    </recommendedName>
    <alternativeName>
        <fullName evidence="11 16">Cob(II)alamin adenosyltransferase</fullName>
    </alternativeName>
    <alternativeName>
        <fullName evidence="13 16">Cob(II)yrinic acid a,c-diamide adenosyltransferase</fullName>
    </alternativeName>
    <alternativeName>
        <fullName evidence="12 16">Cobinamide/cobalamin adenosyltransferase</fullName>
    </alternativeName>
</protein>
<dbReference type="InterPro" id="IPR016030">
    <property type="entry name" value="CblAdoTrfase-like"/>
</dbReference>
<feature type="domain" description="Cobalamin adenosyltransferase-like" evidence="17">
    <location>
        <begin position="3"/>
        <end position="169"/>
    </location>
</feature>
<keyword evidence="8 16" id="KW-0808">Transferase</keyword>
<dbReference type="GO" id="GO:0009236">
    <property type="term" value="P:cobalamin biosynthetic process"/>
    <property type="evidence" value="ECO:0007669"/>
    <property type="project" value="UniProtKB-UniRule"/>
</dbReference>
<keyword evidence="7 16" id="KW-0169">Cobalamin biosynthesis</keyword>
<evidence type="ECO:0000256" key="11">
    <source>
        <dbReference type="ARBA" id="ARBA00031529"/>
    </source>
</evidence>
<dbReference type="GO" id="GO:0005737">
    <property type="term" value="C:cytoplasm"/>
    <property type="evidence" value="ECO:0007669"/>
    <property type="project" value="UniProtKB-SubCell"/>
</dbReference>
<evidence type="ECO:0000256" key="10">
    <source>
        <dbReference type="ARBA" id="ARBA00022840"/>
    </source>
</evidence>
<comment type="similarity">
    <text evidence="3 16">Belongs to the Cob(I)alamin adenosyltransferase family.</text>
</comment>
<organism evidence="18 19">
    <name type="scientific">Falsibacillus pallidus</name>
    <dbReference type="NCBI Taxonomy" id="493781"/>
    <lineage>
        <taxon>Bacteria</taxon>
        <taxon>Bacillati</taxon>
        <taxon>Bacillota</taxon>
        <taxon>Bacilli</taxon>
        <taxon>Bacillales</taxon>
        <taxon>Bacillaceae</taxon>
        <taxon>Falsibacillus</taxon>
    </lineage>
</organism>
<evidence type="ECO:0000313" key="19">
    <source>
        <dbReference type="Proteomes" id="UP000255326"/>
    </source>
</evidence>
<dbReference type="OrthoDB" id="9778896at2"/>
<dbReference type="SUPFAM" id="SSF89028">
    <property type="entry name" value="Cobalamin adenosyltransferase-like"/>
    <property type="match status" value="1"/>
</dbReference>
<evidence type="ECO:0000256" key="15">
    <source>
        <dbReference type="ARBA" id="ARBA00048692"/>
    </source>
</evidence>
<keyword evidence="19" id="KW-1185">Reference proteome</keyword>
<dbReference type="NCBIfam" id="TIGR00636">
    <property type="entry name" value="PduO_Nterm"/>
    <property type="match status" value="1"/>
</dbReference>
<dbReference type="AlphaFoldDB" id="A0A370G0B5"/>
<evidence type="ECO:0000256" key="2">
    <source>
        <dbReference type="ARBA" id="ARBA00005121"/>
    </source>
</evidence>
<evidence type="ECO:0000259" key="17">
    <source>
        <dbReference type="Pfam" id="PF01923"/>
    </source>
</evidence>
<dbReference type="EC" id="2.5.1.17" evidence="4 16"/>
<evidence type="ECO:0000256" key="14">
    <source>
        <dbReference type="ARBA" id="ARBA00048555"/>
    </source>
</evidence>
<proteinExistence type="inferred from homology"/>
<name>A0A370G0B5_9BACI</name>
<dbReference type="InterPro" id="IPR036451">
    <property type="entry name" value="CblAdoTrfase-like_sf"/>
</dbReference>
<keyword evidence="9 16" id="KW-0547">Nucleotide-binding</keyword>
<evidence type="ECO:0000256" key="13">
    <source>
        <dbReference type="ARBA" id="ARBA00033354"/>
    </source>
</evidence>
<dbReference type="GO" id="GO:0005524">
    <property type="term" value="F:ATP binding"/>
    <property type="evidence" value="ECO:0007669"/>
    <property type="project" value="UniProtKB-UniRule"/>
</dbReference>
<evidence type="ECO:0000256" key="3">
    <source>
        <dbReference type="ARBA" id="ARBA00007487"/>
    </source>
</evidence>
<evidence type="ECO:0000256" key="4">
    <source>
        <dbReference type="ARBA" id="ARBA00012454"/>
    </source>
</evidence>
<comment type="caution">
    <text evidence="18">The sequence shown here is derived from an EMBL/GenBank/DDBJ whole genome shotgun (WGS) entry which is preliminary data.</text>
</comment>
<accession>A0A370G0B5</accession>
<dbReference type="UniPathway" id="UPA00148">
    <property type="reaction ID" value="UER00233"/>
</dbReference>
<sequence length="186" mass="20674">MKIYTKTGDKGTTSLVYGQRVSKSDLRVEAYGTCDEANSMIGLALSYVKKEYFEGKEEFENAFHRIQTALFHVGAELATPAGKEVKWKVEEGDISFLEGLIDKWEESLEPLKNFILPGGHPAGASLHSARTIARRAERNAVSIGEEVNPLVLSYLNRLSDLLFVAARYINGQLGEIEETLHADRRG</sequence>
<comment type="catalytic activity">
    <reaction evidence="14 16">
        <text>2 cob(II)yrinate a,c diamide + reduced [electron-transfer flavoprotein] + 2 ATP = 2 adenosylcob(III)yrinate a,c-diamide + 2 triphosphate + oxidized [electron-transfer flavoprotein] + 3 H(+)</text>
        <dbReference type="Rhea" id="RHEA:11528"/>
        <dbReference type="Rhea" id="RHEA-COMP:10685"/>
        <dbReference type="Rhea" id="RHEA-COMP:10686"/>
        <dbReference type="ChEBI" id="CHEBI:15378"/>
        <dbReference type="ChEBI" id="CHEBI:18036"/>
        <dbReference type="ChEBI" id="CHEBI:30616"/>
        <dbReference type="ChEBI" id="CHEBI:57692"/>
        <dbReference type="ChEBI" id="CHEBI:58307"/>
        <dbReference type="ChEBI" id="CHEBI:58503"/>
        <dbReference type="ChEBI" id="CHEBI:58537"/>
        <dbReference type="EC" id="2.5.1.17"/>
    </reaction>
</comment>
<keyword evidence="10 16" id="KW-0067">ATP-binding</keyword>
<comment type="pathway">
    <text evidence="2 16">Cofactor biosynthesis; adenosylcobalamin biosynthesis; adenosylcobalamin from cob(II)yrinate a,c-diamide: step 2/7.</text>
</comment>
<dbReference type="Gene3D" id="1.20.1200.10">
    <property type="entry name" value="Cobalamin adenosyltransferase-like"/>
    <property type="match status" value="1"/>
</dbReference>
<evidence type="ECO:0000256" key="16">
    <source>
        <dbReference type="RuleBase" id="RU366026"/>
    </source>
</evidence>
<dbReference type="Pfam" id="PF01923">
    <property type="entry name" value="Cob_adeno_trans"/>
    <property type="match status" value="1"/>
</dbReference>
<evidence type="ECO:0000256" key="9">
    <source>
        <dbReference type="ARBA" id="ARBA00022741"/>
    </source>
</evidence>
<dbReference type="PANTHER" id="PTHR12213">
    <property type="entry name" value="CORRINOID ADENOSYLTRANSFERASE"/>
    <property type="match status" value="1"/>
</dbReference>
<dbReference type="EMBL" id="QQAY01000023">
    <property type="protein sequence ID" value="RDI37188.1"/>
    <property type="molecule type" value="Genomic_DNA"/>
</dbReference>
<reference evidence="18 19" key="1">
    <citation type="submission" date="2018-07" db="EMBL/GenBank/DDBJ databases">
        <title>Genomic Encyclopedia of Type Strains, Phase IV (KMG-IV): sequencing the most valuable type-strain genomes for metagenomic binning, comparative biology and taxonomic classification.</title>
        <authorList>
            <person name="Goeker M."/>
        </authorList>
    </citation>
    <scope>NUCLEOTIDE SEQUENCE [LARGE SCALE GENOMIC DNA]</scope>
    <source>
        <strain evidence="18 19">DSM 25281</strain>
    </source>
</reference>
<dbReference type="Proteomes" id="UP000255326">
    <property type="component" value="Unassembled WGS sequence"/>
</dbReference>
<comment type="catalytic activity">
    <reaction evidence="15 16">
        <text>2 cob(II)alamin + reduced [electron-transfer flavoprotein] + 2 ATP = 2 adenosylcob(III)alamin + 2 triphosphate + oxidized [electron-transfer flavoprotein] + 3 H(+)</text>
        <dbReference type="Rhea" id="RHEA:28671"/>
        <dbReference type="Rhea" id="RHEA-COMP:10685"/>
        <dbReference type="Rhea" id="RHEA-COMP:10686"/>
        <dbReference type="ChEBI" id="CHEBI:15378"/>
        <dbReference type="ChEBI" id="CHEBI:16304"/>
        <dbReference type="ChEBI" id="CHEBI:18036"/>
        <dbReference type="ChEBI" id="CHEBI:18408"/>
        <dbReference type="ChEBI" id="CHEBI:30616"/>
        <dbReference type="ChEBI" id="CHEBI:57692"/>
        <dbReference type="ChEBI" id="CHEBI:58307"/>
        <dbReference type="EC" id="2.5.1.17"/>
    </reaction>
</comment>
<dbReference type="GO" id="GO:0008817">
    <property type="term" value="F:corrinoid adenosyltransferase activity"/>
    <property type="evidence" value="ECO:0007669"/>
    <property type="project" value="UniProtKB-UniRule"/>
</dbReference>
<evidence type="ECO:0000313" key="18">
    <source>
        <dbReference type="EMBL" id="RDI37188.1"/>
    </source>
</evidence>
<evidence type="ECO:0000256" key="1">
    <source>
        <dbReference type="ARBA" id="ARBA00004496"/>
    </source>
</evidence>
<gene>
    <name evidence="18" type="ORF">DFR59_12331</name>
</gene>
<evidence type="ECO:0000256" key="6">
    <source>
        <dbReference type="ARBA" id="ARBA00022490"/>
    </source>
</evidence>
<evidence type="ECO:0000256" key="12">
    <source>
        <dbReference type="ARBA" id="ARBA00033334"/>
    </source>
</evidence>
<dbReference type="PANTHER" id="PTHR12213:SF0">
    <property type="entry name" value="CORRINOID ADENOSYLTRANSFERASE MMAB"/>
    <property type="match status" value="1"/>
</dbReference>